<dbReference type="EMBL" id="BOOP01000003">
    <property type="protein sequence ID" value="GII35643.1"/>
    <property type="molecule type" value="Genomic_DNA"/>
</dbReference>
<protein>
    <submittedName>
        <fullName evidence="2">Uncharacterized protein</fullName>
    </submittedName>
</protein>
<feature type="transmembrane region" description="Helical" evidence="1">
    <location>
        <begin position="7"/>
        <end position="28"/>
    </location>
</feature>
<keyword evidence="3" id="KW-1185">Reference proteome</keyword>
<name>A0A8J3XGK6_9ACTN</name>
<proteinExistence type="predicted"/>
<evidence type="ECO:0000256" key="1">
    <source>
        <dbReference type="SAM" id="Phobius"/>
    </source>
</evidence>
<dbReference type="AlphaFoldDB" id="A0A8J3XGK6"/>
<comment type="caution">
    <text evidence="2">The sequence shown here is derived from an EMBL/GenBank/DDBJ whole genome shotgun (WGS) entry which is preliminary data.</text>
</comment>
<keyword evidence="1" id="KW-0472">Membrane</keyword>
<evidence type="ECO:0000313" key="3">
    <source>
        <dbReference type="Proteomes" id="UP000622547"/>
    </source>
</evidence>
<accession>A0A8J3XGK6</accession>
<organism evidence="2 3">
    <name type="scientific">Planotetraspora phitsanulokensis</name>
    <dbReference type="NCBI Taxonomy" id="575192"/>
    <lineage>
        <taxon>Bacteria</taxon>
        <taxon>Bacillati</taxon>
        <taxon>Actinomycetota</taxon>
        <taxon>Actinomycetes</taxon>
        <taxon>Streptosporangiales</taxon>
        <taxon>Streptosporangiaceae</taxon>
        <taxon>Planotetraspora</taxon>
    </lineage>
</organism>
<evidence type="ECO:0000313" key="2">
    <source>
        <dbReference type="EMBL" id="GII35643.1"/>
    </source>
</evidence>
<keyword evidence="1" id="KW-1133">Transmembrane helix</keyword>
<reference evidence="2 3" key="1">
    <citation type="submission" date="2021-01" db="EMBL/GenBank/DDBJ databases">
        <title>Whole genome shotgun sequence of Planotetraspora phitsanulokensis NBRC 104273.</title>
        <authorList>
            <person name="Komaki H."/>
            <person name="Tamura T."/>
        </authorList>
    </citation>
    <scope>NUCLEOTIDE SEQUENCE [LARGE SCALE GENOMIC DNA]</scope>
    <source>
        <strain evidence="2 3">NBRC 104273</strain>
    </source>
</reference>
<gene>
    <name evidence="2" type="ORF">Pph01_06460</name>
</gene>
<keyword evidence="1" id="KW-0812">Transmembrane</keyword>
<sequence>MRRLSKVFLVALIGFAVIVMVIFVRNVYAWESCGDDTGSAVADTEIYGAPSPAECSIVRNQPSGFTPPSQHGALWATGAHPPAAIMHRFVDQLSGLGFSTS</sequence>
<dbReference type="Proteomes" id="UP000622547">
    <property type="component" value="Unassembled WGS sequence"/>
</dbReference>